<evidence type="ECO:0008006" key="3">
    <source>
        <dbReference type="Google" id="ProtNLM"/>
    </source>
</evidence>
<dbReference type="AlphaFoldDB" id="A0AB74EQ97"/>
<evidence type="ECO:0000313" key="1">
    <source>
        <dbReference type="EMBL" id="SCW13160.1"/>
    </source>
</evidence>
<name>A0AB74EQ97_NEIGO</name>
<accession>A0AB74EQ97</accession>
<gene>
    <name evidence="1" type="ORF">ESCNG_30036</name>
</gene>
<sequence>MAVGCASSNLAVGTNTQKRLEILGVFFRLILSDAINQSQSIQGFQADCYPAVPFLTVQSRPIRPN</sequence>
<dbReference type="EMBL" id="FMTB01000023">
    <property type="protein sequence ID" value="SCW13160.1"/>
    <property type="molecule type" value="Genomic_DNA"/>
</dbReference>
<proteinExistence type="predicted"/>
<organism evidence="1 2">
    <name type="scientific">Neisseria gonorrhoeae</name>
    <dbReference type="NCBI Taxonomy" id="485"/>
    <lineage>
        <taxon>Bacteria</taxon>
        <taxon>Pseudomonadati</taxon>
        <taxon>Pseudomonadota</taxon>
        <taxon>Betaproteobacteria</taxon>
        <taxon>Neisseriales</taxon>
        <taxon>Neisseriaceae</taxon>
        <taxon>Neisseria</taxon>
    </lineage>
</organism>
<dbReference type="Proteomes" id="UP000182484">
    <property type="component" value="Unassembled WGS sequence"/>
</dbReference>
<comment type="caution">
    <text evidence="1">The sequence shown here is derived from an EMBL/GenBank/DDBJ whole genome shotgun (WGS) entry which is preliminary data.</text>
</comment>
<reference evidence="1 2" key="1">
    <citation type="submission" date="2016-09" db="EMBL/GenBank/DDBJ databases">
        <authorList>
            <person name="Kumanski S."/>
            <person name="Beatrice B."/>
        </authorList>
    </citation>
    <scope>NUCLEOTIDE SEQUENCE [LARGE SCALE GENOMIC DNA]</scope>
    <source>
        <strain evidence="1">Mankind</strain>
    </source>
</reference>
<evidence type="ECO:0000313" key="2">
    <source>
        <dbReference type="Proteomes" id="UP000182484"/>
    </source>
</evidence>
<protein>
    <recommendedName>
        <fullName evidence="3">Lipoprotein</fullName>
    </recommendedName>
</protein>